<organism evidence="1 2">
    <name type="scientific">Neophaeococcomyces mojaviensis</name>
    <dbReference type="NCBI Taxonomy" id="3383035"/>
    <lineage>
        <taxon>Eukaryota</taxon>
        <taxon>Fungi</taxon>
        <taxon>Dikarya</taxon>
        <taxon>Ascomycota</taxon>
        <taxon>Pezizomycotina</taxon>
        <taxon>Eurotiomycetes</taxon>
        <taxon>Chaetothyriomycetidae</taxon>
        <taxon>Chaetothyriales</taxon>
        <taxon>Chaetothyriales incertae sedis</taxon>
        <taxon>Neophaeococcomyces</taxon>
    </lineage>
</organism>
<protein>
    <submittedName>
        <fullName evidence="1">Uncharacterized protein</fullName>
    </submittedName>
</protein>
<accession>A0ACC3ADA4</accession>
<gene>
    <name evidence="1" type="ORF">H2198_002807</name>
</gene>
<name>A0ACC3ADA4_9EURO</name>
<sequence length="320" mass="33109">MASDAPPAPATMQGGENATLNASSISQIQHIGDLSNKIALVTGASSGLGRAISQAFAAAGAYVVSADLTPNPPKTPILENTMKASGVDLNTPTVDLVNARFPSTTGNPRMMYVQTDVTSSASVEAAVAFAVQKYGRLDIMVNNAGISAEAASVTEGTSKTHELSEAAFDKDMAINVKGVWLGIKHAVGQMLKQEPHSSGDRGWIINLCSIMGLIALSGAGPYCASKGAVLQLTKAAALEYAADHIHINCINPGFAETSLLEPMMAKMGVENAHAMLNQLHPWGRMALPDDIAKMAVFLAGPGASFITGAPFVVDGGYTAQ</sequence>
<comment type="caution">
    <text evidence="1">The sequence shown here is derived from an EMBL/GenBank/DDBJ whole genome shotgun (WGS) entry which is preliminary data.</text>
</comment>
<proteinExistence type="predicted"/>
<dbReference type="Proteomes" id="UP001172386">
    <property type="component" value="Unassembled WGS sequence"/>
</dbReference>
<dbReference type="EMBL" id="JAPDRQ010000034">
    <property type="protein sequence ID" value="KAJ9660110.1"/>
    <property type="molecule type" value="Genomic_DNA"/>
</dbReference>
<evidence type="ECO:0000313" key="1">
    <source>
        <dbReference type="EMBL" id="KAJ9660110.1"/>
    </source>
</evidence>
<reference evidence="1" key="1">
    <citation type="submission" date="2022-10" db="EMBL/GenBank/DDBJ databases">
        <title>Culturing micro-colonial fungi from biological soil crusts in the Mojave desert and describing Neophaeococcomyces mojavensis, and introducing the new genera and species Taxawa tesnikishii.</title>
        <authorList>
            <person name="Kurbessoian T."/>
            <person name="Stajich J.E."/>
        </authorList>
    </citation>
    <scope>NUCLEOTIDE SEQUENCE</scope>
    <source>
        <strain evidence="1">JES_112</strain>
    </source>
</reference>
<evidence type="ECO:0000313" key="2">
    <source>
        <dbReference type="Proteomes" id="UP001172386"/>
    </source>
</evidence>
<keyword evidence="2" id="KW-1185">Reference proteome</keyword>